<dbReference type="RefSeq" id="WP_345716021.1">
    <property type="nucleotide sequence ID" value="NZ_BAABFP010000004.1"/>
</dbReference>
<keyword evidence="3" id="KW-1185">Reference proteome</keyword>
<name>A0ABW1JE66_9ACTN</name>
<sequence>MPRPDMISVLSSSIAAVGFDAERRELHVRFVGGATYAYLDVPAEVFQALLQSTSKGAFVNRELKPGYDVRDVGR</sequence>
<dbReference type="Pfam" id="PF13619">
    <property type="entry name" value="KTSC"/>
    <property type="match status" value="1"/>
</dbReference>
<accession>A0ABW1JE66</accession>
<dbReference type="Proteomes" id="UP001596189">
    <property type="component" value="Unassembled WGS sequence"/>
</dbReference>
<dbReference type="EMBL" id="JBHSRD010000003">
    <property type="protein sequence ID" value="MFC6007212.1"/>
    <property type="molecule type" value="Genomic_DNA"/>
</dbReference>
<feature type="domain" description="KTSC" evidence="1">
    <location>
        <begin position="11"/>
        <end position="67"/>
    </location>
</feature>
<proteinExistence type="predicted"/>
<gene>
    <name evidence="2" type="ORF">ACFQDO_08725</name>
</gene>
<evidence type="ECO:0000313" key="3">
    <source>
        <dbReference type="Proteomes" id="UP001596189"/>
    </source>
</evidence>
<evidence type="ECO:0000259" key="1">
    <source>
        <dbReference type="Pfam" id="PF13619"/>
    </source>
</evidence>
<evidence type="ECO:0000313" key="2">
    <source>
        <dbReference type="EMBL" id="MFC6007212.1"/>
    </source>
</evidence>
<comment type="caution">
    <text evidence="2">The sequence shown here is derived from an EMBL/GenBank/DDBJ whole genome shotgun (WGS) entry which is preliminary data.</text>
</comment>
<protein>
    <submittedName>
        <fullName evidence="2">KTSC domain-containing protein</fullName>
    </submittedName>
</protein>
<reference evidence="3" key="1">
    <citation type="journal article" date="2019" name="Int. J. Syst. Evol. Microbiol.">
        <title>The Global Catalogue of Microorganisms (GCM) 10K type strain sequencing project: providing services to taxonomists for standard genome sequencing and annotation.</title>
        <authorList>
            <consortium name="The Broad Institute Genomics Platform"/>
            <consortium name="The Broad Institute Genome Sequencing Center for Infectious Disease"/>
            <person name="Wu L."/>
            <person name="Ma J."/>
        </authorList>
    </citation>
    <scope>NUCLEOTIDE SEQUENCE [LARGE SCALE GENOMIC DNA]</scope>
    <source>
        <strain evidence="3">KACC 14249</strain>
    </source>
</reference>
<dbReference type="InterPro" id="IPR025309">
    <property type="entry name" value="KTSC_dom"/>
</dbReference>
<organism evidence="2 3">
    <name type="scientific">Angustibacter luteus</name>
    <dbReference type="NCBI Taxonomy" id="658456"/>
    <lineage>
        <taxon>Bacteria</taxon>
        <taxon>Bacillati</taxon>
        <taxon>Actinomycetota</taxon>
        <taxon>Actinomycetes</taxon>
        <taxon>Kineosporiales</taxon>
        <taxon>Kineosporiaceae</taxon>
    </lineage>
</organism>